<dbReference type="Proteomes" id="UP001437256">
    <property type="component" value="Unassembled WGS sequence"/>
</dbReference>
<evidence type="ECO:0000259" key="3">
    <source>
        <dbReference type="PROSITE" id="PS50837"/>
    </source>
</evidence>
<dbReference type="Pfam" id="PF24883">
    <property type="entry name" value="NPHP3_N"/>
    <property type="match status" value="1"/>
</dbReference>
<evidence type="ECO:0000256" key="2">
    <source>
        <dbReference type="SAM" id="MobiDB-lite"/>
    </source>
</evidence>
<sequence length="877" mass="99582">MAQNLNYARGHNVHNGAGDLNVHNVEGDLVQNNFTTTDSHPHLRRLYDAVAGVGASHTSKQQFARGKCLEGTREEAIGDIHDWRSSGDPSLPLCWLSGTAGVGKTAIAMTVAQACENDGLIVSFFFFRSDPKRNNPDALVSTIAVGLVSKIPSLRTFIDQQFSQNPMILDVNLEHQFRELVVKPSLQMERSGLELGSTQKVPNLVIIDGLDECGDEGTQSRILLTILSSYQRLPGSTWSPLKFLICSRPEAWIRESFDNEDLSQLTHRIALNNASQTDRDIEQFFLHEFEAIRTHPKFARLPFPMPWPSKMELGQLVQKSSSQFVYAATAVKFINTPYSNPLDQLHTILEYNPVNQSSNSPFPELDRLYHIILSMNPNRGRLLSILAPILIGASHGLEPSPEFIEILLDLTYGEVDLTLRAMHSVLDIRGGWDIIAVYHTSFREYLVDRTRSGIFSIDLGPAQTTYLARRWLQALSTERLRRDGFHQIFKRERLSLYTGWIPFCSHLSAPISQELIADLQNVELSVVSLCQEENTSWHELFRDLVLWLQIPNDYGLDRLTIINRFKSYSVPGCCAHLNFGPDHDPDIRDIRDRFKTRPRHFYLESLRGSEEDRSKFDVLEDAAILKMNAYRDWDSKAFREILKDPPRSLMFRATDCRCDFDTEVQSSAPFHKHYRVGCLRAFKALVSNAVSHHSDGWGPAYAIFESVVDSSLLQNCVFETELLAQCRTLFSLVGPWCLIDPTAKVNRERRKKLLNWLERCPRQYASQAEDLKSQVIWLYGYLSSGVEDPGGELEDWGGGLKDWGGELKEWGGELKEWGGELEDSGMELEELGQDSEEWKKVKESLMRTPYTYIPQRKRRLGPWGRGGRAPQAPGPVN</sequence>
<name>A0ABR2ZUQ2_9AGAR</name>
<gene>
    <name evidence="4" type="ORF">AAF712_007885</name>
</gene>
<dbReference type="PANTHER" id="PTHR10039">
    <property type="entry name" value="AMELOGENIN"/>
    <property type="match status" value="1"/>
</dbReference>
<keyword evidence="1" id="KW-0677">Repeat</keyword>
<evidence type="ECO:0000313" key="4">
    <source>
        <dbReference type="EMBL" id="KAL0065050.1"/>
    </source>
</evidence>
<comment type="caution">
    <text evidence="4">The sequence shown here is derived from an EMBL/GenBank/DDBJ whole genome shotgun (WGS) entry which is preliminary data.</text>
</comment>
<accession>A0ABR2ZUQ2</accession>
<feature type="region of interest" description="Disordered" evidence="2">
    <location>
        <begin position="857"/>
        <end position="877"/>
    </location>
</feature>
<reference evidence="4 5" key="1">
    <citation type="submission" date="2024-05" db="EMBL/GenBank/DDBJ databases">
        <title>A draft genome resource for the thread blight pathogen Marasmius tenuissimus strain MS-2.</title>
        <authorList>
            <person name="Yulfo-Soto G.E."/>
            <person name="Baruah I.K."/>
            <person name="Amoako-Attah I."/>
            <person name="Bukari Y."/>
            <person name="Meinhardt L.W."/>
            <person name="Bailey B.A."/>
            <person name="Cohen S.P."/>
        </authorList>
    </citation>
    <scope>NUCLEOTIDE SEQUENCE [LARGE SCALE GENOMIC DNA]</scope>
    <source>
        <strain evidence="4 5">MS-2</strain>
    </source>
</reference>
<dbReference type="SUPFAM" id="SSF52540">
    <property type="entry name" value="P-loop containing nucleoside triphosphate hydrolases"/>
    <property type="match status" value="2"/>
</dbReference>
<proteinExistence type="predicted"/>
<organism evidence="4 5">
    <name type="scientific">Marasmius tenuissimus</name>
    <dbReference type="NCBI Taxonomy" id="585030"/>
    <lineage>
        <taxon>Eukaryota</taxon>
        <taxon>Fungi</taxon>
        <taxon>Dikarya</taxon>
        <taxon>Basidiomycota</taxon>
        <taxon>Agaricomycotina</taxon>
        <taxon>Agaricomycetes</taxon>
        <taxon>Agaricomycetidae</taxon>
        <taxon>Agaricales</taxon>
        <taxon>Marasmiineae</taxon>
        <taxon>Marasmiaceae</taxon>
        <taxon>Marasmius</taxon>
    </lineage>
</organism>
<keyword evidence="5" id="KW-1185">Reference proteome</keyword>
<dbReference type="InterPro" id="IPR056884">
    <property type="entry name" value="NPHP3-like_N"/>
</dbReference>
<dbReference type="InterPro" id="IPR007111">
    <property type="entry name" value="NACHT_NTPase"/>
</dbReference>
<evidence type="ECO:0000256" key="1">
    <source>
        <dbReference type="ARBA" id="ARBA00022737"/>
    </source>
</evidence>
<dbReference type="PROSITE" id="PS50837">
    <property type="entry name" value="NACHT"/>
    <property type="match status" value="1"/>
</dbReference>
<dbReference type="PANTHER" id="PTHR10039:SF14">
    <property type="entry name" value="NACHT DOMAIN-CONTAINING PROTEIN"/>
    <property type="match status" value="1"/>
</dbReference>
<dbReference type="InterPro" id="IPR027417">
    <property type="entry name" value="P-loop_NTPase"/>
</dbReference>
<dbReference type="EMBL" id="JBBXMP010000052">
    <property type="protein sequence ID" value="KAL0065050.1"/>
    <property type="molecule type" value="Genomic_DNA"/>
</dbReference>
<protein>
    <recommendedName>
        <fullName evidence="3">NACHT domain-containing protein</fullName>
    </recommendedName>
</protein>
<feature type="domain" description="NACHT" evidence="3">
    <location>
        <begin position="92"/>
        <end position="251"/>
    </location>
</feature>
<dbReference type="Gene3D" id="3.40.50.300">
    <property type="entry name" value="P-loop containing nucleotide triphosphate hydrolases"/>
    <property type="match status" value="1"/>
</dbReference>
<evidence type="ECO:0000313" key="5">
    <source>
        <dbReference type="Proteomes" id="UP001437256"/>
    </source>
</evidence>